<dbReference type="InterPro" id="IPR020846">
    <property type="entry name" value="MFS_dom"/>
</dbReference>
<comment type="caution">
    <text evidence="12">The sequence shown here is derived from an EMBL/GenBank/DDBJ whole genome shotgun (WGS) entry which is preliminary data.</text>
</comment>
<protein>
    <recommendedName>
        <fullName evidence="11">Major facilitator superfamily (MFS) profile domain-containing protein</fullName>
    </recommendedName>
</protein>
<dbReference type="OMA" id="GANVMTY"/>
<feature type="transmembrane region" description="Helical" evidence="10">
    <location>
        <begin position="518"/>
        <end position="540"/>
    </location>
</feature>
<feature type="transmembrane region" description="Helical" evidence="10">
    <location>
        <begin position="321"/>
        <end position="344"/>
    </location>
</feature>
<feature type="region of interest" description="Disordered" evidence="9">
    <location>
        <begin position="1"/>
        <end position="21"/>
    </location>
</feature>
<evidence type="ECO:0000256" key="1">
    <source>
        <dbReference type="ARBA" id="ARBA00004651"/>
    </source>
</evidence>
<feature type="transmembrane region" description="Helical" evidence="10">
    <location>
        <begin position="419"/>
        <end position="436"/>
    </location>
</feature>
<dbReference type="PANTHER" id="PTHR23503:SF8">
    <property type="entry name" value="FACILITATED GLUCOSE TRANSPORTER PROTEIN 1"/>
    <property type="match status" value="1"/>
</dbReference>
<evidence type="ECO:0000259" key="11">
    <source>
        <dbReference type="PROSITE" id="PS50850"/>
    </source>
</evidence>
<dbReference type="FunFam" id="1.20.1250.20:FF:000218">
    <property type="entry name" value="facilitated trehalose transporter Tret1"/>
    <property type="match status" value="1"/>
</dbReference>
<feature type="transmembrane region" description="Helical" evidence="10">
    <location>
        <begin position="255"/>
        <end position="280"/>
    </location>
</feature>
<evidence type="ECO:0000313" key="12">
    <source>
        <dbReference type="EMBL" id="KAG8461030.1"/>
    </source>
</evidence>
<dbReference type="InterPro" id="IPR005829">
    <property type="entry name" value="Sugar_transporter_CS"/>
</dbReference>
<organism evidence="12 13">
    <name type="scientific">Diacronema lutheri</name>
    <name type="common">Unicellular marine alga</name>
    <name type="synonym">Monochrysis lutheri</name>
    <dbReference type="NCBI Taxonomy" id="2081491"/>
    <lineage>
        <taxon>Eukaryota</taxon>
        <taxon>Haptista</taxon>
        <taxon>Haptophyta</taxon>
        <taxon>Pavlovophyceae</taxon>
        <taxon>Pavlovales</taxon>
        <taxon>Pavlovaceae</taxon>
        <taxon>Diacronema</taxon>
    </lineage>
</organism>
<dbReference type="PROSITE" id="PS50850">
    <property type="entry name" value="MFS"/>
    <property type="match status" value="1"/>
</dbReference>
<keyword evidence="6 10" id="KW-1133">Transmembrane helix</keyword>
<gene>
    <name evidence="12" type="ORF">KFE25_003599</name>
</gene>
<dbReference type="SUPFAM" id="SSF103473">
    <property type="entry name" value="MFS general substrate transporter"/>
    <property type="match status" value="1"/>
</dbReference>
<evidence type="ECO:0000256" key="7">
    <source>
        <dbReference type="ARBA" id="ARBA00023136"/>
    </source>
</evidence>
<evidence type="ECO:0000256" key="5">
    <source>
        <dbReference type="ARBA" id="ARBA00022692"/>
    </source>
</evidence>
<keyword evidence="5 10" id="KW-0812">Transmembrane</keyword>
<keyword evidence="4" id="KW-0762">Sugar transport</keyword>
<keyword evidence="13" id="KW-1185">Reference proteome</keyword>
<dbReference type="AlphaFoldDB" id="A0A8J6C8Y4"/>
<dbReference type="InterPro" id="IPR036259">
    <property type="entry name" value="MFS_trans_sf"/>
</dbReference>
<proteinExistence type="inferred from homology"/>
<evidence type="ECO:0000256" key="10">
    <source>
        <dbReference type="SAM" id="Phobius"/>
    </source>
</evidence>
<evidence type="ECO:0000256" key="8">
    <source>
        <dbReference type="RuleBase" id="RU003346"/>
    </source>
</evidence>
<dbReference type="Proteomes" id="UP000751190">
    <property type="component" value="Unassembled WGS sequence"/>
</dbReference>
<dbReference type="EMBL" id="JAGTXO010000028">
    <property type="protein sequence ID" value="KAG8461030.1"/>
    <property type="molecule type" value="Genomic_DNA"/>
</dbReference>
<sequence length="621" mass="63998">MHSNRSDRSDASSTTPAKPRLVPRALSAMGLARTDSLAGIKQSLLRQGRSETLGDLRSARIVKFNRGSALADLSYLALPGLTSRVARRARIPTTAATDTVSRTASYLRLEMIGASASGLSAAEREQLLPSGGDEYVEETGLTPALGKSVGVALISSFMYGFNGANMNTQAGVQRAALGIPTSAGASADNVWALCVSLFCIGALLGCNLSGSLADKWGRKKYLLVSSFIFAAGGALEAACALPPAPAGGGPAVARIAMLIVGRLVTGVACGGATVVVPMYLGEVSPAALRGTLGTAFQLCSVVAMFAAQVLGLGSALGTEALWPLVLGLVVLPAVVQLMLGGLLVESPRWLCMVGAVDEAQLTLAHLRNVDATDEQLLEELDLMISSAEGAQGGADGRGGKAGRSAGPTFAQLLRPPTRYPLLIAMALMVLQQFSGINNAFNFSSVFLKANGMDDASVQLIAILMNVGNVLITLLSVFLMDRAGRRALLLISTVGMTLGTGALTVALKAPGQSFTTPLSVLSVVLFVASFGIGLGPVGWLLPAEIMPAETRALASSVAATTNWLANFIASQAFLVIANALGGFAFVPFGACLVLGGFFIALFVPETKGKSLEQIQAELADTL</sequence>
<dbReference type="PROSITE" id="PS00217">
    <property type="entry name" value="SUGAR_TRANSPORT_2"/>
    <property type="match status" value="1"/>
</dbReference>
<dbReference type="NCBIfam" id="TIGR00879">
    <property type="entry name" value="SP"/>
    <property type="match status" value="1"/>
</dbReference>
<feature type="transmembrane region" description="Helical" evidence="10">
    <location>
        <begin position="582"/>
        <end position="602"/>
    </location>
</feature>
<dbReference type="PROSITE" id="PS00216">
    <property type="entry name" value="SUGAR_TRANSPORT_1"/>
    <property type="match status" value="1"/>
</dbReference>
<dbReference type="Gene3D" id="1.20.1250.20">
    <property type="entry name" value="MFS general substrate transporter like domains"/>
    <property type="match status" value="1"/>
</dbReference>
<dbReference type="GO" id="GO:0015149">
    <property type="term" value="F:hexose transmembrane transporter activity"/>
    <property type="evidence" value="ECO:0007669"/>
    <property type="project" value="TreeGrafter"/>
</dbReference>
<keyword evidence="2 8" id="KW-0813">Transport</keyword>
<feature type="compositionally biased region" description="Basic and acidic residues" evidence="9">
    <location>
        <begin position="1"/>
        <end position="10"/>
    </location>
</feature>
<comment type="similarity">
    <text evidence="8">Belongs to the major facilitator superfamily. Sugar transporter (TC 2.A.1.1) family.</text>
</comment>
<dbReference type="OrthoDB" id="4540492at2759"/>
<feature type="domain" description="Major facilitator superfamily (MFS) profile" evidence="11">
    <location>
        <begin position="148"/>
        <end position="606"/>
    </location>
</feature>
<dbReference type="Pfam" id="PF00083">
    <property type="entry name" value="Sugar_tr"/>
    <property type="match status" value="1"/>
</dbReference>
<evidence type="ECO:0000256" key="6">
    <source>
        <dbReference type="ARBA" id="ARBA00022989"/>
    </source>
</evidence>
<evidence type="ECO:0000256" key="4">
    <source>
        <dbReference type="ARBA" id="ARBA00022597"/>
    </source>
</evidence>
<dbReference type="PANTHER" id="PTHR23503">
    <property type="entry name" value="SOLUTE CARRIER FAMILY 2"/>
    <property type="match status" value="1"/>
</dbReference>
<feature type="transmembrane region" description="Helical" evidence="10">
    <location>
        <begin position="552"/>
        <end position="576"/>
    </location>
</feature>
<feature type="transmembrane region" description="Helical" evidence="10">
    <location>
        <begin position="486"/>
        <end position="506"/>
    </location>
</feature>
<dbReference type="InterPro" id="IPR005828">
    <property type="entry name" value="MFS_sugar_transport-like"/>
</dbReference>
<evidence type="ECO:0000256" key="3">
    <source>
        <dbReference type="ARBA" id="ARBA00022475"/>
    </source>
</evidence>
<accession>A0A8J6C8Y4</accession>
<dbReference type="PRINTS" id="PR00171">
    <property type="entry name" value="SUGRTRNSPORT"/>
</dbReference>
<feature type="transmembrane region" description="Helical" evidence="10">
    <location>
        <begin position="456"/>
        <end position="479"/>
    </location>
</feature>
<evidence type="ECO:0000313" key="13">
    <source>
        <dbReference type="Proteomes" id="UP000751190"/>
    </source>
</evidence>
<dbReference type="InterPro" id="IPR003663">
    <property type="entry name" value="Sugar/inositol_transpt"/>
</dbReference>
<feature type="transmembrane region" description="Helical" evidence="10">
    <location>
        <begin position="292"/>
        <end position="315"/>
    </location>
</feature>
<dbReference type="GO" id="GO:0005886">
    <property type="term" value="C:plasma membrane"/>
    <property type="evidence" value="ECO:0007669"/>
    <property type="project" value="UniProtKB-SubCell"/>
</dbReference>
<evidence type="ECO:0000256" key="9">
    <source>
        <dbReference type="SAM" id="MobiDB-lite"/>
    </source>
</evidence>
<name>A0A8J6C8Y4_DIALT</name>
<dbReference type="InterPro" id="IPR045263">
    <property type="entry name" value="GLUT"/>
</dbReference>
<evidence type="ECO:0000256" key="2">
    <source>
        <dbReference type="ARBA" id="ARBA00022448"/>
    </source>
</evidence>
<comment type="subcellular location">
    <subcellularLocation>
        <location evidence="1">Cell membrane</location>
        <topology evidence="1">Multi-pass membrane protein</topology>
    </subcellularLocation>
</comment>
<keyword evidence="7 10" id="KW-0472">Membrane</keyword>
<feature type="transmembrane region" description="Helical" evidence="10">
    <location>
        <begin position="190"/>
        <end position="209"/>
    </location>
</feature>
<keyword evidence="3" id="KW-1003">Cell membrane</keyword>
<reference evidence="12" key="1">
    <citation type="submission" date="2021-05" db="EMBL/GenBank/DDBJ databases">
        <title>The genome of the haptophyte Pavlova lutheri (Diacronema luteri, Pavlovales) - a model for lipid biosynthesis in eukaryotic algae.</title>
        <authorList>
            <person name="Hulatt C.J."/>
            <person name="Posewitz M.C."/>
        </authorList>
    </citation>
    <scope>NUCLEOTIDE SEQUENCE</scope>
    <source>
        <strain evidence="12">NIVA-4/92</strain>
    </source>
</reference>
<feature type="transmembrane region" description="Helical" evidence="10">
    <location>
        <begin position="221"/>
        <end position="243"/>
    </location>
</feature>